<feature type="region of interest" description="Disordered" evidence="1">
    <location>
        <begin position="16"/>
        <end position="101"/>
    </location>
</feature>
<evidence type="ECO:0000313" key="2">
    <source>
        <dbReference type="EMBL" id="PWN19749.1"/>
    </source>
</evidence>
<keyword evidence="3" id="KW-1185">Reference proteome</keyword>
<dbReference type="GO" id="GO:0000964">
    <property type="term" value="P:mitochondrial RNA 5'-end processing"/>
    <property type="evidence" value="ECO:0007669"/>
    <property type="project" value="TreeGrafter"/>
</dbReference>
<feature type="compositionally biased region" description="Low complexity" evidence="1">
    <location>
        <begin position="81"/>
        <end position="93"/>
    </location>
</feature>
<dbReference type="Pfam" id="PF08634">
    <property type="entry name" value="Pet127"/>
    <property type="match status" value="1"/>
</dbReference>
<evidence type="ECO:0000313" key="3">
    <source>
        <dbReference type="Proteomes" id="UP000245942"/>
    </source>
</evidence>
<dbReference type="RefSeq" id="XP_025346909.1">
    <property type="nucleotide sequence ID" value="XM_025492839.1"/>
</dbReference>
<evidence type="ECO:0000256" key="1">
    <source>
        <dbReference type="SAM" id="MobiDB-lite"/>
    </source>
</evidence>
<feature type="region of interest" description="Disordered" evidence="1">
    <location>
        <begin position="116"/>
        <end position="144"/>
    </location>
</feature>
<feature type="region of interest" description="Disordered" evidence="1">
    <location>
        <begin position="335"/>
        <end position="363"/>
    </location>
</feature>
<sequence>MSQSVLIAPPIIRRRSFSSSAGLGSKRLRRVAKNAKKRALAGSSQAPASQSEAPSQDASSKKRAVQSASPSSVFSRGKGKAPTSPSASTTTAADGGFAEVVPGWGPDMLQVMAEDQVASPGPTASSSSAKSSGNRDPPPHMAPAVTTTLLDRDASAKARKIQSGSYVSDKVWDLNDESTKSEGALQVLTGGKLATKDIPFDPVAPLRKMEVATLSHGLDRVLFNPGVHRLKDPRSGVYNFPKTLSDIPDVDLFDYQALPAYVTSSVDEELREIAQREHAQFCGSTSSLTSMLSQVYFLISGWKAPSTKDYSEDFAEEPKGFSMAAKLPALIGLKPRASTDPTSPHRTYYAIDQDKGKVDPSSNSNYVLQNLGKAMEKMLTATPEEFASYLRVNRPSGPPTPDSVKEAYHYAKAGSNFLMRSQLDCHDARLPRATFDLKTRAVVSVRHDRANWVEASGYQINAMKGLFQSYERERYDMARSAWLKYFFQAKIGCMDGILVAYHNSAQVFGFEYFPLEDMAERIFGSMEMADQAFKLSVALSERILQRAIELYPDRQLSLTLETKEPPRTRRSSSSQEVDPNADLMRVWVEPSDARQEGEESAEDDGSIKERKITQFDVTVDRYMWDRIIQGPVDFDAFKMKPSTTKGNQAEEVSLRPFDLQVEYTIRPRGDLSENATYANHDTAVKRLKSMAALILPNLEATNARERRLEAELSKNPEALQRYKEDKKSGIAPGMPRAPGQIDLFRLDDEGSVETPDSDSGLDDGSEEDAMISEAEAAITKGQGQWRAAGENIWSLRKLAQKGARDREAERAQP</sequence>
<accession>A0A316U363</accession>
<proteinExistence type="predicted"/>
<reference evidence="2 3" key="1">
    <citation type="journal article" date="2018" name="Mol. Biol. Evol.">
        <title>Broad Genomic Sampling Reveals a Smut Pathogenic Ancestry of the Fungal Clade Ustilaginomycotina.</title>
        <authorList>
            <person name="Kijpornyongpan T."/>
            <person name="Mondo S.J."/>
            <person name="Barry K."/>
            <person name="Sandor L."/>
            <person name="Lee J."/>
            <person name="Lipzen A."/>
            <person name="Pangilinan J."/>
            <person name="LaButti K."/>
            <person name="Hainaut M."/>
            <person name="Henrissat B."/>
            <person name="Grigoriev I.V."/>
            <person name="Spatafora J.W."/>
            <person name="Aime M.C."/>
        </authorList>
    </citation>
    <scope>NUCLEOTIDE SEQUENCE [LARGE SCALE GENOMIC DNA]</scope>
    <source>
        <strain evidence="2 3">MCA 4718</strain>
    </source>
</reference>
<dbReference type="EMBL" id="KZ819330">
    <property type="protein sequence ID" value="PWN19749.1"/>
    <property type="molecule type" value="Genomic_DNA"/>
</dbReference>
<dbReference type="AlphaFoldDB" id="A0A316U363"/>
<gene>
    <name evidence="2" type="ORF">BCV69DRAFT_283852</name>
</gene>
<protein>
    <submittedName>
        <fullName evidence="2">Pet127-domain-containing protein</fullName>
    </submittedName>
</protein>
<dbReference type="InterPro" id="IPR013943">
    <property type="entry name" value="Pet127"/>
</dbReference>
<organism evidence="2 3">
    <name type="scientific">Pseudomicrostroma glucosiphilum</name>
    <dbReference type="NCBI Taxonomy" id="1684307"/>
    <lineage>
        <taxon>Eukaryota</taxon>
        <taxon>Fungi</taxon>
        <taxon>Dikarya</taxon>
        <taxon>Basidiomycota</taxon>
        <taxon>Ustilaginomycotina</taxon>
        <taxon>Exobasidiomycetes</taxon>
        <taxon>Microstromatales</taxon>
        <taxon>Microstromatales incertae sedis</taxon>
        <taxon>Pseudomicrostroma</taxon>
    </lineage>
</organism>
<dbReference type="Proteomes" id="UP000245942">
    <property type="component" value="Unassembled WGS sequence"/>
</dbReference>
<dbReference type="GO" id="GO:0005740">
    <property type="term" value="C:mitochondrial envelope"/>
    <property type="evidence" value="ECO:0007669"/>
    <property type="project" value="TreeGrafter"/>
</dbReference>
<feature type="region of interest" description="Disordered" evidence="1">
    <location>
        <begin position="559"/>
        <end position="581"/>
    </location>
</feature>
<dbReference type="STRING" id="1684307.A0A316U363"/>
<feature type="compositionally biased region" description="Low complexity" evidence="1">
    <location>
        <begin position="118"/>
        <end position="132"/>
    </location>
</feature>
<dbReference type="GeneID" id="37014573"/>
<dbReference type="OrthoDB" id="10249045at2759"/>
<dbReference type="PANTHER" id="PTHR31014:SF0">
    <property type="entry name" value="MITOCHONDRIAL TRANSLATION SYSTEM COMPONENT PET127-RELATED"/>
    <property type="match status" value="1"/>
</dbReference>
<dbReference type="PANTHER" id="PTHR31014">
    <property type="entry name" value="MITOCHONDRIAL TRANSLATION SYSTEM COMPONENT PET127-RELATED"/>
    <property type="match status" value="1"/>
</dbReference>
<name>A0A316U363_9BASI</name>
<feature type="compositionally biased region" description="Basic residues" evidence="1">
    <location>
        <begin position="26"/>
        <end position="39"/>
    </location>
</feature>
<feature type="compositionally biased region" description="Low complexity" evidence="1">
    <location>
        <begin position="40"/>
        <end position="58"/>
    </location>
</feature>